<evidence type="ECO:0000313" key="3">
    <source>
        <dbReference type="Proteomes" id="UP000320338"/>
    </source>
</evidence>
<keyword evidence="1" id="KW-1133">Transmembrane helix</keyword>
<keyword evidence="1" id="KW-0472">Membrane</keyword>
<evidence type="ECO:0000313" key="2">
    <source>
        <dbReference type="EMBL" id="GEC19363.1"/>
    </source>
</evidence>
<feature type="transmembrane region" description="Helical" evidence="1">
    <location>
        <begin position="143"/>
        <end position="166"/>
    </location>
</feature>
<feature type="transmembrane region" description="Helical" evidence="1">
    <location>
        <begin position="173"/>
        <end position="194"/>
    </location>
</feature>
<keyword evidence="1" id="KW-0812">Transmembrane</keyword>
<dbReference type="RefSeq" id="WP_141277921.1">
    <property type="nucleotide sequence ID" value="NZ_BAAARZ010000026.1"/>
</dbReference>
<protein>
    <recommendedName>
        <fullName evidence="4">ABC transporter permease</fullName>
    </recommendedName>
</protein>
<proteinExistence type="predicted"/>
<accession>A0A4Y3WKH8</accession>
<dbReference type="Proteomes" id="UP000320338">
    <property type="component" value="Unassembled WGS sequence"/>
</dbReference>
<dbReference type="EMBL" id="BJNG01000014">
    <property type="protein sequence ID" value="GEC19363.1"/>
    <property type="molecule type" value="Genomic_DNA"/>
</dbReference>
<evidence type="ECO:0008006" key="4">
    <source>
        <dbReference type="Google" id="ProtNLM"/>
    </source>
</evidence>
<dbReference type="Pfam" id="PF12730">
    <property type="entry name" value="ABC2_membrane_4"/>
    <property type="match status" value="1"/>
</dbReference>
<feature type="transmembrane region" description="Helical" evidence="1">
    <location>
        <begin position="56"/>
        <end position="78"/>
    </location>
</feature>
<keyword evidence="3" id="KW-1185">Reference proteome</keyword>
<organism evidence="2 3">
    <name type="scientific">Pseudonocardia hydrocarbonoxydans</name>
    <dbReference type="NCBI Taxonomy" id="76726"/>
    <lineage>
        <taxon>Bacteria</taxon>
        <taxon>Bacillati</taxon>
        <taxon>Actinomycetota</taxon>
        <taxon>Actinomycetes</taxon>
        <taxon>Pseudonocardiales</taxon>
        <taxon>Pseudonocardiaceae</taxon>
        <taxon>Pseudonocardia</taxon>
    </lineage>
</organism>
<comment type="caution">
    <text evidence="2">The sequence shown here is derived from an EMBL/GenBank/DDBJ whole genome shotgun (WGS) entry which is preliminary data.</text>
</comment>
<reference evidence="2 3" key="1">
    <citation type="submission" date="2019-06" db="EMBL/GenBank/DDBJ databases">
        <title>Whole genome shotgun sequence of Pseudonocardia hydrocarbonoxydans NBRC 14498.</title>
        <authorList>
            <person name="Hosoyama A."/>
            <person name="Uohara A."/>
            <person name="Ohji S."/>
            <person name="Ichikawa N."/>
        </authorList>
    </citation>
    <scope>NUCLEOTIDE SEQUENCE [LARGE SCALE GENOMIC DNA]</scope>
    <source>
        <strain evidence="2 3">NBRC 14498</strain>
    </source>
</reference>
<feature type="transmembrane region" description="Helical" evidence="1">
    <location>
        <begin position="20"/>
        <end position="44"/>
    </location>
</feature>
<feature type="transmembrane region" description="Helical" evidence="1">
    <location>
        <begin position="107"/>
        <end position="131"/>
    </location>
</feature>
<feature type="transmembrane region" description="Helical" evidence="1">
    <location>
        <begin position="248"/>
        <end position="270"/>
    </location>
</feature>
<dbReference type="AlphaFoldDB" id="A0A4Y3WKH8"/>
<sequence length="276" mass="27612">MIAALLRSELRKTRSTKLWWGLLVPVALLTLLVNLFGGVFTLALGAGPDAEDRLPLLLASLAYSLALAATFSGVYGAISAAGEFRHRTITTTYLTAPGRGPVLVAKLLVAAGVGAVYALVTAVVGAFGGLVGQESTQFPETGALLGVVAIGAGVCALWGALGAALGTALGNQVTVLVLLLVYVLLGEPLLSLLLTANDSPAVAGISAYLPVNAGEVALYDVPARVLVGPADGAELLGLAAGVSGPPSWWGGLLVLAGWAAVTGALAGVVGGRRDIT</sequence>
<dbReference type="OrthoDB" id="5244396at2"/>
<gene>
    <name evidence="2" type="ORF">PHY01_16460</name>
</gene>
<name>A0A4Y3WKH8_9PSEU</name>
<evidence type="ECO:0000256" key="1">
    <source>
        <dbReference type="SAM" id="Phobius"/>
    </source>
</evidence>